<evidence type="ECO:0000313" key="3">
    <source>
        <dbReference type="Proteomes" id="UP000587527"/>
    </source>
</evidence>
<comment type="caution">
    <text evidence="2">The sequence shown here is derived from an EMBL/GenBank/DDBJ whole genome shotgun (WGS) entry which is preliminary data.</text>
</comment>
<feature type="transmembrane region" description="Helical" evidence="1">
    <location>
        <begin position="136"/>
        <end position="156"/>
    </location>
</feature>
<sequence>MTKDRDPEEISATDVLNPSSLWLVTMSPILRMVIRREVGPDDRRIGVRQFLTRPTTAMEALANHGARSIAWIFTLLPYIVALIVDSFTGYRASNVLDILAPFAFIVSIGMSVWHGVLAGAMFIVDSTHRPSGRVQAKFYGGMLDWLPFIALVLVALQV</sequence>
<keyword evidence="1" id="KW-1133">Transmembrane helix</keyword>
<feature type="transmembrane region" description="Helical" evidence="1">
    <location>
        <begin position="102"/>
        <end position="124"/>
    </location>
</feature>
<dbReference type="EMBL" id="JACHMN010000002">
    <property type="protein sequence ID" value="MBB5868194.1"/>
    <property type="molecule type" value="Genomic_DNA"/>
</dbReference>
<organism evidence="2 3">
    <name type="scientific">Allocatelliglobosispora scoriae</name>
    <dbReference type="NCBI Taxonomy" id="643052"/>
    <lineage>
        <taxon>Bacteria</taxon>
        <taxon>Bacillati</taxon>
        <taxon>Actinomycetota</taxon>
        <taxon>Actinomycetes</taxon>
        <taxon>Micromonosporales</taxon>
        <taxon>Micromonosporaceae</taxon>
        <taxon>Allocatelliglobosispora</taxon>
    </lineage>
</organism>
<proteinExistence type="predicted"/>
<protein>
    <submittedName>
        <fullName evidence="2">Uncharacterized protein</fullName>
    </submittedName>
</protein>
<keyword evidence="1" id="KW-0472">Membrane</keyword>
<dbReference type="AlphaFoldDB" id="A0A841BIV4"/>
<dbReference type="Proteomes" id="UP000587527">
    <property type="component" value="Unassembled WGS sequence"/>
</dbReference>
<name>A0A841BIV4_9ACTN</name>
<evidence type="ECO:0000313" key="2">
    <source>
        <dbReference type="EMBL" id="MBB5868194.1"/>
    </source>
</evidence>
<feature type="transmembrane region" description="Helical" evidence="1">
    <location>
        <begin position="68"/>
        <end position="90"/>
    </location>
</feature>
<keyword evidence="3" id="KW-1185">Reference proteome</keyword>
<gene>
    <name evidence="2" type="ORF">F4553_001573</name>
</gene>
<dbReference type="RefSeq" id="WP_184833943.1">
    <property type="nucleotide sequence ID" value="NZ_JACHMN010000002.1"/>
</dbReference>
<accession>A0A841BIV4</accession>
<evidence type="ECO:0000256" key="1">
    <source>
        <dbReference type="SAM" id="Phobius"/>
    </source>
</evidence>
<reference evidence="2 3" key="1">
    <citation type="submission" date="2020-08" db="EMBL/GenBank/DDBJ databases">
        <title>Sequencing the genomes of 1000 actinobacteria strains.</title>
        <authorList>
            <person name="Klenk H.-P."/>
        </authorList>
    </citation>
    <scope>NUCLEOTIDE SEQUENCE [LARGE SCALE GENOMIC DNA]</scope>
    <source>
        <strain evidence="2 3">DSM 45362</strain>
    </source>
</reference>
<keyword evidence="1" id="KW-0812">Transmembrane</keyword>